<feature type="region of interest" description="Disordered" evidence="2">
    <location>
        <begin position="307"/>
        <end position="385"/>
    </location>
</feature>
<dbReference type="Proteomes" id="UP001186944">
    <property type="component" value="Unassembled WGS sequence"/>
</dbReference>
<organism evidence="3 4">
    <name type="scientific">Pinctada imbricata</name>
    <name type="common">Atlantic pearl-oyster</name>
    <name type="synonym">Pinctada martensii</name>
    <dbReference type="NCBI Taxonomy" id="66713"/>
    <lineage>
        <taxon>Eukaryota</taxon>
        <taxon>Metazoa</taxon>
        <taxon>Spiralia</taxon>
        <taxon>Lophotrochozoa</taxon>
        <taxon>Mollusca</taxon>
        <taxon>Bivalvia</taxon>
        <taxon>Autobranchia</taxon>
        <taxon>Pteriomorphia</taxon>
        <taxon>Pterioida</taxon>
        <taxon>Pterioidea</taxon>
        <taxon>Pteriidae</taxon>
        <taxon>Pinctada</taxon>
    </lineage>
</organism>
<evidence type="ECO:0000256" key="2">
    <source>
        <dbReference type="SAM" id="MobiDB-lite"/>
    </source>
</evidence>
<gene>
    <name evidence="3" type="ORF">FSP39_015856</name>
</gene>
<protein>
    <submittedName>
        <fullName evidence="3">Uncharacterized protein</fullName>
    </submittedName>
</protein>
<accession>A0AA89BVU7</accession>
<comment type="caution">
    <text evidence="3">The sequence shown here is derived from an EMBL/GenBank/DDBJ whole genome shotgun (WGS) entry which is preliminary data.</text>
</comment>
<feature type="compositionally biased region" description="Low complexity" evidence="2">
    <location>
        <begin position="374"/>
        <end position="385"/>
    </location>
</feature>
<keyword evidence="4" id="KW-1185">Reference proteome</keyword>
<evidence type="ECO:0000313" key="4">
    <source>
        <dbReference type="Proteomes" id="UP001186944"/>
    </source>
</evidence>
<sequence length="467" mass="53360">MSSFQTSETQYFSRQFSPSQALQDAKSKLGPVYFDSKLIECPKNAIELSKLRQSLEDIDKQKHKAMEENERAQRVLVHTLQSRYTFSKMAMTSPVSPYVRDNKLPPPGFRYHANGNPKLSLQQSNSTSAKENKETELSTNRARSEAEMIIHSTRIHHNRENGTSDKNEIRTKSSVSSSQDSKTESKEDLDFECEKEVQEIAKIIHELDKELEKCKAKVSNDATPREKALSFMRAHSRSDKDLEMSAWVPLSYSRPNDRFPFQPGSSSFKLKDSESILKRERKATKHSSCIACQYKLKHDSRDFMELKKKTSDNNVQRRWSIAPHGRFLEAPTSSERKPTVTFDTPDRSSSPTSSTRLRRSAKSAPTRRTLLRQTSGSAAGARCASSAATRPKSVNSLLEGNIDFLKNIQKLDCYARRYYRYLIHEDRNETFNFNFESLFDLKYPGADTGLEFTGGVEYINWAKRDPG</sequence>
<keyword evidence="1" id="KW-0175">Coiled coil</keyword>
<evidence type="ECO:0000313" key="3">
    <source>
        <dbReference type="EMBL" id="KAK3098068.1"/>
    </source>
</evidence>
<feature type="region of interest" description="Disordered" evidence="2">
    <location>
        <begin position="97"/>
        <end position="189"/>
    </location>
</feature>
<name>A0AA89BVU7_PINIB</name>
<feature type="coiled-coil region" evidence="1">
    <location>
        <begin position="48"/>
        <end position="75"/>
    </location>
</feature>
<evidence type="ECO:0000256" key="1">
    <source>
        <dbReference type="SAM" id="Coils"/>
    </source>
</evidence>
<dbReference type="EMBL" id="VSWD01000007">
    <property type="protein sequence ID" value="KAK3098068.1"/>
    <property type="molecule type" value="Genomic_DNA"/>
</dbReference>
<feature type="compositionally biased region" description="Polar residues" evidence="2">
    <location>
        <begin position="117"/>
        <end position="129"/>
    </location>
</feature>
<reference evidence="3" key="1">
    <citation type="submission" date="2019-08" db="EMBL/GenBank/DDBJ databases">
        <title>The improved chromosome-level genome for the pearl oyster Pinctada fucata martensii using PacBio sequencing and Hi-C.</title>
        <authorList>
            <person name="Zheng Z."/>
        </authorList>
    </citation>
    <scope>NUCLEOTIDE SEQUENCE</scope>
    <source>
        <strain evidence="3">ZZ-2019</strain>
        <tissue evidence="3">Adductor muscle</tissue>
    </source>
</reference>
<feature type="compositionally biased region" description="Low complexity" evidence="2">
    <location>
        <begin position="341"/>
        <end position="355"/>
    </location>
</feature>
<proteinExistence type="predicted"/>
<feature type="compositionally biased region" description="Basic and acidic residues" evidence="2">
    <location>
        <begin position="158"/>
        <end position="171"/>
    </location>
</feature>
<feature type="compositionally biased region" description="Basic and acidic residues" evidence="2">
    <location>
        <begin position="130"/>
        <end position="148"/>
    </location>
</feature>
<dbReference type="AlphaFoldDB" id="A0AA89BVU7"/>
<feature type="region of interest" description="Disordered" evidence="2">
    <location>
        <begin position="1"/>
        <end position="20"/>
    </location>
</feature>